<organism evidence="1 2">
    <name type="scientific">Grus japonensis</name>
    <name type="common">Japanese crane</name>
    <name type="synonym">Red-crowned crane</name>
    <dbReference type="NCBI Taxonomy" id="30415"/>
    <lineage>
        <taxon>Eukaryota</taxon>
        <taxon>Metazoa</taxon>
        <taxon>Chordata</taxon>
        <taxon>Craniata</taxon>
        <taxon>Vertebrata</taxon>
        <taxon>Euteleostomi</taxon>
        <taxon>Archelosauria</taxon>
        <taxon>Archosauria</taxon>
        <taxon>Dinosauria</taxon>
        <taxon>Saurischia</taxon>
        <taxon>Theropoda</taxon>
        <taxon>Coelurosauria</taxon>
        <taxon>Aves</taxon>
        <taxon>Neognathae</taxon>
        <taxon>Neoaves</taxon>
        <taxon>Gruiformes</taxon>
        <taxon>Gruidae</taxon>
        <taxon>Grus</taxon>
    </lineage>
</organism>
<accession>A0ABC9WWV9</accession>
<gene>
    <name evidence="1" type="ORF">GRJ2_001456400</name>
</gene>
<dbReference type="EMBL" id="BAAFJT010000005">
    <property type="protein sequence ID" value="GAB0189911.1"/>
    <property type="molecule type" value="Genomic_DNA"/>
</dbReference>
<proteinExistence type="predicted"/>
<protein>
    <submittedName>
        <fullName evidence="1">Uncharacterized protein</fullName>
    </submittedName>
</protein>
<evidence type="ECO:0000313" key="2">
    <source>
        <dbReference type="Proteomes" id="UP001623348"/>
    </source>
</evidence>
<dbReference type="Proteomes" id="UP001623348">
    <property type="component" value="Unassembled WGS sequence"/>
</dbReference>
<keyword evidence="2" id="KW-1185">Reference proteome</keyword>
<sequence>MSSYQWVNQQQDAELQNETRWHHHCSCMVVAPQTLMTPESHQPAAKQAVVDKSNMDEVMIKDPEVILQTFSVWTAQVRGTIETSRPLLSTDSLCDKTHSPIQCLSQSSCNYLTCKGYHSIVSKAQWTHQHRFTDILAGFTRRPHDVCVFPSSSIRFKGDAETFFPSGIIHSMKVPAYHVEDAESPLCCWVMKPYPHNSGGQG</sequence>
<comment type="caution">
    <text evidence="1">The sequence shown here is derived from an EMBL/GenBank/DDBJ whole genome shotgun (WGS) entry which is preliminary data.</text>
</comment>
<evidence type="ECO:0000313" key="1">
    <source>
        <dbReference type="EMBL" id="GAB0189911.1"/>
    </source>
</evidence>
<reference evidence="1 2" key="1">
    <citation type="submission" date="2024-06" db="EMBL/GenBank/DDBJ databases">
        <title>The draft genome of Grus japonensis, version 3.</title>
        <authorList>
            <person name="Nabeshima K."/>
            <person name="Suzuki S."/>
            <person name="Onuma M."/>
        </authorList>
    </citation>
    <scope>NUCLEOTIDE SEQUENCE [LARGE SCALE GENOMIC DNA]</scope>
    <source>
        <strain evidence="1 2">451A</strain>
    </source>
</reference>
<name>A0ABC9WWV9_GRUJA</name>
<dbReference type="AlphaFoldDB" id="A0ABC9WWV9"/>